<keyword evidence="2" id="KW-1185">Reference proteome</keyword>
<dbReference type="Proteomes" id="UP000611796">
    <property type="component" value="Unassembled WGS sequence"/>
</dbReference>
<evidence type="ECO:0000313" key="2">
    <source>
        <dbReference type="Proteomes" id="UP000611796"/>
    </source>
</evidence>
<reference evidence="1 2" key="1">
    <citation type="submission" date="2020-08" db="EMBL/GenBank/DDBJ databases">
        <authorList>
            <person name="Liu C."/>
            <person name="Sun Q."/>
        </authorList>
    </citation>
    <scope>NUCLEOTIDE SEQUENCE [LARGE SCALE GENOMIC DNA]</scope>
    <source>
        <strain evidence="1 2">NSJ-45</strain>
    </source>
</reference>
<organism evidence="1 2">
    <name type="scientific">Paeniclostridium hominis</name>
    <dbReference type="NCBI Taxonomy" id="2764329"/>
    <lineage>
        <taxon>Bacteria</taxon>
        <taxon>Bacillati</taxon>
        <taxon>Bacillota</taxon>
        <taxon>Clostridia</taxon>
        <taxon>Peptostreptococcales</taxon>
        <taxon>Peptostreptococcaceae</taxon>
        <taxon>Paeniclostridium</taxon>
    </lineage>
</organism>
<dbReference type="InterPro" id="IPR023378">
    <property type="entry name" value="YheA/YmcA-like_dom_sf"/>
</dbReference>
<accession>A0ABR7K3U8</accession>
<proteinExistence type="predicted"/>
<dbReference type="InterPro" id="IPR010368">
    <property type="entry name" value="Com_YlbF"/>
</dbReference>
<protein>
    <submittedName>
        <fullName evidence="1">YlbF family regulator</fullName>
    </submittedName>
</protein>
<dbReference type="SUPFAM" id="SSF158622">
    <property type="entry name" value="YheA/YmcA-like"/>
    <property type="match status" value="1"/>
</dbReference>
<dbReference type="EMBL" id="JACRWD010000002">
    <property type="protein sequence ID" value="MBC6003764.1"/>
    <property type="molecule type" value="Genomic_DNA"/>
</dbReference>
<dbReference type="RefSeq" id="WP_147543357.1">
    <property type="nucleotide sequence ID" value="NZ_JACRWD010000002.1"/>
</dbReference>
<dbReference type="Gene3D" id="1.20.1500.10">
    <property type="entry name" value="YheA/YmcA-like"/>
    <property type="match status" value="1"/>
</dbReference>
<sequence>MNINEKAKELAFCIRSSNEFKSMNKAKKELDKNASLKKQFDEYVKKKNLIYSRYKIEDASKKISQLNRDYDKFFNHPLVSNYMKSNRSFNTMMENLYKQIEAELTK</sequence>
<name>A0ABR7K3U8_9FIRM</name>
<comment type="caution">
    <text evidence="1">The sequence shown here is derived from an EMBL/GenBank/DDBJ whole genome shotgun (WGS) entry which is preliminary data.</text>
</comment>
<dbReference type="Pfam" id="PF06133">
    <property type="entry name" value="Com_YlbF"/>
    <property type="match status" value="1"/>
</dbReference>
<gene>
    <name evidence="1" type="ORF">H8891_08110</name>
</gene>
<evidence type="ECO:0000313" key="1">
    <source>
        <dbReference type="EMBL" id="MBC6003764.1"/>
    </source>
</evidence>